<dbReference type="RefSeq" id="WP_284938685.1">
    <property type="nucleotide sequence ID" value="NZ_JANURM010000027.1"/>
</dbReference>
<dbReference type="InterPro" id="IPR010982">
    <property type="entry name" value="Lambda_DNA-bd_dom_sf"/>
</dbReference>
<protein>
    <submittedName>
        <fullName evidence="2">Helix-turn-helix domain containing protein</fullName>
    </submittedName>
</protein>
<dbReference type="Gene3D" id="1.10.260.40">
    <property type="entry name" value="lambda repressor-like DNA-binding domains"/>
    <property type="match status" value="1"/>
</dbReference>
<comment type="caution">
    <text evidence="2">The sequence shown here is derived from an EMBL/GenBank/DDBJ whole genome shotgun (WGS) entry which is preliminary data.</text>
</comment>
<evidence type="ECO:0000259" key="1">
    <source>
        <dbReference type="Pfam" id="PF07022"/>
    </source>
</evidence>
<proteinExistence type="predicted"/>
<keyword evidence="3" id="KW-1185">Reference proteome</keyword>
<accession>A0ABT7HSL8</accession>
<dbReference type="EMBL" id="JANURM010000027">
    <property type="protein sequence ID" value="MDL0089921.1"/>
    <property type="molecule type" value="Genomic_DNA"/>
</dbReference>
<evidence type="ECO:0000313" key="2">
    <source>
        <dbReference type="EMBL" id="MDL0089921.1"/>
    </source>
</evidence>
<reference evidence="2" key="1">
    <citation type="submission" date="2022-08" db="EMBL/GenBank/DDBJ databases">
        <authorList>
            <person name="Wang H."/>
        </authorList>
    </citation>
    <scope>NUCLEOTIDE SEQUENCE</scope>
    <source>
        <strain evidence="2">PS10</strain>
    </source>
</reference>
<dbReference type="Proteomes" id="UP001173801">
    <property type="component" value="Unassembled WGS sequence"/>
</dbReference>
<dbReference type="InterPro" id="IPR010744">
    <property type="entry name" value="Phage_CI_N"/>
</dbReference>
<name>A0ABT7HSL8_9BACT</name>
<feature type="domain" description="Bacteriophage CI repressor N-terminal" evidence="1">
    <location>
        <begin position="17"/>
        <end position="71"/>
    </location>
</feature>
<sequence>MKRPPSSLRNIKSSAYDIVNRMCVVAKAKGKNALARKLNIKVETINKWIATDKVPFKYMYQVADTFNSSFDFIELGFFYEPDEVLKDAELMEWESEYKYSYIKKPIKKVYIATPFISDDGYIFEVNNALDDDNLLHNDEKVPNTPKFKEFIELFNAYGSDEMLEIFIKILTIKNGI</sequence>
<evidence type="ECO:0000313" key="3">
    <source>
        <dbReference type="Proteomes" id="UP001173801"/>
    </source>
</evidence>
<dbReference type="Pfam" id="PF07022">
    <property type="entry name" value="Phage_CI_repr"/>
    <property type="match status" value="1"/>
</dbReference>
<organism evidence="2 3">
    <name type="scientific">Campylobacter gastrosuis</name>
    <dbReference type="NCBI Taxonomy" id="2974576"/>
    <lineage>
        <taxon>Bacteria</taxon>
        <taxon>Pseudomonadati</taxon>
        <taxon>Campylobacterota</taxon>
        <taxon>Epsilonproteobacteria</taxon>
        <taxon>Campylobacterales</taxon>
        <taxon>Campylobacteraceae</taxon>
        <taxon>Campylobacter</taxon>
    </lineage>
</organism>
<gene>
    <name evidence="2" type="ORF">NYG85_11195</name>
</gene>
<reference evidence="2" key="2">
    <citation type="journal article" date="2023" name="Microorganisms">
        <title>Isolation and Genomic Characteristics of Cat-Borne Campylobacter felis sp. nov. and Sheep-Borne Campylobacter ovis sp. nov.</title>
        <authorList>
            <person name="Wang H."/>
            <person name="Li Y."/>
            <person name="Gu Y."/>
            <person name="Zhou G."/>
            <person name="Chen X."/>
            <person name="Zhang X."/>
            <person name="Shao Z."/>
            <person name="Zhang J."/>
            <person name="Zhang M."/>
        </authorList>
    </citation>
    <scope>NUCLEOTIDE SEQUENCE</scope>
    <source>
        <strain evidence="2">PS10</strain>
    </source>
</reference>